<comment type="subcellular location">
    <subcellularLocation>
        <location evidence="1 9">Cytoplasm</location>
    </subcellularLocation>
</comment>
<comment type="subunit">
    <text evidence="9">Forms a cyclic heterotetrameric complex composed of two molecules of XerC and two molecules of XerD.</text>
</comment>
<evidence type="ECO:0000313" key="13">
    <source>
        <dbReference type="Proteomes" id="UP001156641"/>
    </source>
</evidence>
<evidence type="ECO:0000259" key="11">
    <source>
        <dbReference type="PROSITE" id="PS51900"/>
    </source>
</evidence>
<organism evidence="12 13">
    <name type="scientific">Acidocella aquatica</name>
    <dbReference type="NCBI Taxonomy" id="1922313"/>
    <lineage>
        <taxon>Bacteria</taxon>
        <taxon>Pseudomonadati</taxon>
        <taxon>Pseudomonadota</taxon>
        <taxon>Alphaproteobacteria</taxon>
        <taxon>Acetobacterales</taxon>
        <taxon>Acidocellaceae</taxon>
        <taxon>Acidocella</taxon>
    </lineage>
</organism>
<comment type="function">
    <text evidence="9">Site-specific tyrosine recombinase, which acts by catalyzing the cutting and rejoining of the recombining DNA molecules. The XerC-XerD complex is essential to convert dimers of the bacterial chromosome into monomers to permit their segregation at cell division. It also contributes to the segregational stability of plasmids.</text>
</comment>
<dbReference type="InterPro" id="IPR050090">
    <property type="entry name" value="Tyrosine_recombinase_XerCD"/>
</dbReference>
<dbReference type="PROSITE" id="PS51900">
    <property type="entry name" value="CB"/>
    <property type="match status" value="1"/>
</dbReference>
<dbReference type="Pfam" id="PF02899">
    <property type="entry name" value="Phage_int_SAM_1"/>
    <property type="match status" value="1"/>
</dbReference>
<reference evidence="13" key="1">
    <citation type="journal article" date="2019" name="Int. J. Syst. Evol. Microbiol.">
        <title>The Global Catalogue of Microorganisms (GCM) 10K type strain sequencing project: providing services to taxonomists for standard genome sequencing and annotation.</title>
        <authorList>
            <consortium name="The Broad Institute Genomics Platform"/>
            <consortium name="The Broad Institute Genome Sequencing Center for Infectious Disease"/>
            <person name="Wu L."/>
            <person name="Ma J."/>
        </authorList>
    </citation>
    <scope>NUCLEOTIDE SEQUENCE [LARGE SCALE GENOMIC DNA]</scope>
    <source>
        <strain evidence="13">NBRC 112502</strain>
    </source>
</reference>
<evidence type="ECO:0000256" key="5">
    <source>
        <dbReference type="ARBA" id="ARBA00022908"/>
    </source>
</evidence>
<feature type="domain" description="Core-binding (CB)" evidence="11">
    <location>
        <begin position="1"/>
        <end position="81"/>
    </location>
</feature>
<dbReference type="Gene3D" id="1.10.150.130">
    <property type="match status" value="1"/>
</dbReference>
<feature type="domain" description="Tyr recombinase" evidence="10">
    <location>
        <begin position="102"/>
        <end position="284"/>
    </location>
</feature>
<keyword evidence="7 9" id="KW-0233">DNA recombination</keyword>
<dbReference type="Pfam" id="PF00589">
    <property type="entry name" value="Phage_integrase"/>
    <property type="match status" value="1"/>
</dbReference>
<keyword evidence="8 9" id="KW-0131">Cell cycle</keyword>
<dbReference type="InterPro" id="IPR002104">
    <property type="entry name" value="Integrase_catalytic"/>
</dbReference>
<evidence type="ECO:0000259" key="10">
    <source>
        <dbReference type="PROSITE" id="PS51898"/>
    </source>
</evidence>
<dbReference type="Proteomes" id="UP001156641">
    <property type="component" value="Unassembled WGS sequence"/>
</dbReference>
<dbReference type="InterPro" id="IPR011010">
    <property type="entry name" value="DNA_brk_join_enz"/>
</dbReference>
<feature type="active site" description="O-(3'-phospho-DNA)-tyrosine intermediate" evidence="9">
    <location>
        <position position="271"/>
    </location>
</feature>
<dbReference type="PROSITE" id="PS51898">
    <property type="entry name" value="TYR_RECOMBINASE"/>
    <property type="match status" value="1"/>
</dbReference>
<name>A0ABQ6AFK7_9PROT</name>
<dbReference type="SUPFAM" id="SSF56349">
    <property type="entry name" value="DNA breaking-rejoining enzymes"/>
    <property type="match status" value="1"/>
</dbReference>
<feature type="active site" evidence="9">
    <location>
        <position position="239"/>
    </location>
</feature>
<evidence type="ECO:0000256" key="8">
    <source>
        <dbReference type="ARBA" id="ARBA00023306"/>
    </source>
</evidence>
<evidence type="ECO:0000256" key="2">
    <source>
        <dbReference type="ARBA" id="ARBA00022490"/>
    </source>
</evidence>
<gene>
    <name evidence="12" type="primary">xerC_2</name>
    <name evidence="9" type="synonym">xerC</name>
    <name evidence="12" type="ORF">GCM10010909_35760</name>
</gene>
<dbReference type="InterPro" id="IPR004107">
    <property type="entry name" value="Integrase_SAM-like_N"/>
</dbReference>
<feature type="active site" evidence="9">
    <location>
        <position position="169"/>
    </location>
</feature>
<dbReference type="InterPro" id="IPR013762">
    <property type="entry name" value="Integrase-like_cat_sf"/>
</dbReference>
<protein>
    <recommendedName>
        <fullName evidence="9">Tyrosine recombinase XerC</fullName>
    </recommendedName>
</protein>
<evidence type="ECO:0000256" key="3">
    <source>
        <dbReference type="ARBA" id="ARBA00022618"/>
    </source>
</evidence>
<keyword evidence="3 9" id="KW-0132">Cell division</keyword>
<sequence length="290" mass="31512">MWLGGERRAAAKTLETYGRDVLAFLQFCSTHVGGVPDLGMLRGLRAADFRAWIAAEAKAGVGNATRARKLSAIKTFFRFLKKRHEVDGTALALISRPRPKRPLPKALSPQDATAVAHDIGEASDTAMVQARDTALMMLLYGAGLRINEALSLNVGDLPPADDALRVTGKGNKQRIVPVLPAVREVIAVYLKLHPNPGRGEPLFVGVRGGRLNAGVVQKTLRDFRRLNGLPEHATPHALRHSFATHLLAGGADLRSIQELLGHASLSTTQRYTDVDTGQLMEVWRKAHPRA</sequence>
<dbReference type="InterPro" id="IPR044068">
    <property type="entry name" value="CB"/>
</dbReference>
<keyword evidence="2 9" id="KW-0963">Cytoplasm</keyword>
<keyword evidence="6 9" id="KW-0238">DNA-binding</keyword>
<keyword evidence="13" id="KW-1185">Reference proteome</keyword>
<dbReference type="PANTHER" id="PTHR30349">
    <property type="entry name" value="PHAGE INTEGRASE-RELATED"/>
    <property type="match status" value="1"/>
</dbReference>
<feature type="active site" evidence="9">
    <location>
        <position position="145"/>
    </location>
</feature>
<evidence type="ECO:0000256" key="7">
    <source>
        <dbReference type="ARBA" id="ARBA00023172"/>
    </source>
</evidence>
<evidence type="ECO:0000256" key="4">
    <source>
        <dbReference type="ARBA" id="ARBA00022829"/>
    </source>
</evidence>
<feature type="active site" evidence="9">
    <location>
        <position position="236"/>
    </location>
</feature>
<accession>A0ABQ6AFK7</accession>
<evidence type="ECO:0000256" key="1">
    <source>
        <dbReference type="ARBA" id="ARBA00004496"/>
    </source>
</evidence>
<evidence type="ECO:0000256" key="9">
    <source>
        <dbReference type="HAMAP-Rule" id="MF_01808"/>
    </source>
</evidence>
<dbReference type="InterPro" id="IPR010998">
    <property type="entry name" value="Integrase_recombinase_N"/>
</dbReference>
<dbReference type="EMBL" id="BSOS01000099">
    <property type="protein sequence ID" value="GLR68894.1"/>
    <property type="molecule type" value="Genomic_DNA"/>
</dbReference>
<keyword evidence="5 9" id="KW-0229">DNA integration</keyword>
<keyword evidence="4 9" id="KW-0159">Chromosome partition</keyword>
<dbReference type="PANTHER" id="PTHR30349:SF90">
    <property type="entry name" value="TYROSINE RECOMBINASE XERD"/>
    <property type="match status" value="1"/>
</dbReference>
<evidence type="ECO:0000256" key="6">
    <source>
        <dbReference type="ARBA" id="ARBA00023125"/>
    </source>
</evidence>
<dbReference type="SUPFAM" id="SSF47823">
    <property type="entry name" value="lambda integrase-like, N-terminal domain"/>
    <property type="match status" value="1"/>
</dbReference>
<dbReference type="Gene3D" id="1.10.443.10">
    <property type="entry name" value="Intergrase catalytic core"/>
    <property type="match status" value="1"/>
</dbReference>
<dbReference type="InterPro" id="IPR023009">
    <property type="entry name" value="Tyrosine_recombinase_XerC/XerD"/>
</dbReference>
<dbReference type="HAMAP" id="MF_01808">
    <property type="entry name" value="Recomb_XerC_XerD"/>
    <property type="match status" value="1"/>
</dbReference>
<evidence type="ECO:0000313" key="12">
    <source>
        <dbReference type="EMBL" id="GLR68894.1"/>
    </source>
</evidence>
<comment type="similarity">
    <text evidence="9">Belongs to the 'phage' integrase family. XerC subfamily.</text>
</comment>
<comment type="caution">
    <text evidence="12">The sequence shown here is derived from an EMBL/GenBank/DDBJ whole genome shotgun (WGS) entry which is preliminary data.</text>
</comment>
<proteinExistence type="inferred from homology"/>
<feature type="active site" evidence="9">
    <location>
        <position position="262"/>
    </location>
</feature>